<evidence type="ECO:0000313" key="4">
    <source>
        <dbReference type="EMBL" id="CAP51280.1"/>
    </source>
</evidence>
<gene>
    <name evidence="4" type="ORF">XCCB100_1927</name>
</gene>
<dbReference type="SUPFAM" id="SSF82649">
    <property type="entry name" value="SufE/NifU"/>
    <property type="match status" value="1"/>
</dbReference>
<dbReference type="PANTHER" id="PTHR43597">
    <property type="entry name" value="SULFUR ACCEPTOR PROTEIN CSDE"/>
    <property type="match status" value="1"/>
</dbReference>
<comment type="similarity">
    <text evidence="1">Belongs to the SufE family.</text>
</comment>
<protein>
    <recommendedName>
        <fullName evidence="3">Fe-S metabolism associated domain-containing protein</fullName>
    </recommendedName>
</protein>
<dbReference type="Gene3D" id="3.90.1010.10">
    <property type="match status" value="1"/>
</dbReference>
<accession>B0RS45</accession>
<name>B0RS45_XANCB</name>
<feature type="region of interest" description="Disordered" evidence="2">
    <location>
        <begin position="32"/>
        <end position="51"/>
    </location>
</feature>
<dbReference type="HOGENOM" id="CLU_1165446_0_0_6"/>
<feature type="region of interest" description="Disordered" evidence="2">
    <location>
        <begin position="1"/>
        <end position="20"/>
    </location>
</feature>
<organism evidence="4 5">
    <name type="scientific">Xanthomonas campestris pv. campestris (strain B100)</name>
    <dbReference type="NCBI Taxonomy" id="509169"/>
    <lineage>
        <taxon>Bacteria</taxon>
        <taxon>Pseudomonadati</taxon>
        <taxon>Pseudomonadota</taxon>
        <taxon>Gammaproteobacteria</taxon>
        <taxon>Lysobacterales</taxon>
        <taxon>Lysobacteraceae</taxon>
        <taxon>Xanthomonas</taxon>
    </lineage>
</organism>
<evidence type="ECO:0000256" key="1">
    <source>
        <dbReference type="ARBA" id="ARBA00010282"/>
    </source>
</evidence>
<feature type="region of interest" description="Disordered" evidence="2">
    <location>
        <begin position="58"/>
        <end position="81"/>
    </location>
</feature>
<evidence type="ECO:0000256" key="2">
    <source>
        <dbReference type="SAM" id="MobiDB-lite"/>
    </source>
</evidence>
<dbReference type="Proteomes" id="UP000001188">
    <property type="component" value="Chromosome"/>
</dbReference>
<dbReference type="Pfam" id="PF02657">
    <property type="entry name" value="SufE"/>
    <property type="match status" value="1"/>
</dbReference>
<reference evidence="4 5" key="1">
    <citation type="journal article" date="2008" name="J. Biotechnol.">
        <title>The genome of Xanthomonas campestris pv. campestris B100 and its use for the reconstruction of metabolic pathways involved in xanthan biosynthesis.</title>
        <authorList>
            <person name="Vorholter F.J."/>
            <person name="Schneiker S."/>
            <person name="Goesmann A."/>
            <person name="Krause L."/>
            <person name="Bekel T."/>
            <person name="Kaiser O."/>
            <person name="Linke B."/>
            <person name="Patschkowski T."/>
            <person name="Ruckert C."/>
            <person name="Schmid J."/>
            <person name="Sidhu V.K."/>
            <person name="Sieber V."/>
            <person name="Tauch A."/>
            <person name="Watt S.A."/>
            <person name="Weisshaar B."/>
            <person name="Becker A."/>
            <person name="Niehaus K."/>
            <person name="Puhler A."/>
        </authorList>
    </citation>
    <scope>NUCLEOTIDE SEQUENCE [LARGE SCALE GENOMIC DNA]</scope>
    <source>
        <strain evidence="4 5">B100</strain>
    </source>
</reference>
<evidence type="ECO:0000259" key="3">
    <source>
        <dbReference type="Pfam" id="PF02657"/>
    </source>
</evidence>
<dbReference type="InterPro" id="IPR003808">
    <property type="entry name" value="Fe-S_metab-assoc_dom"/>
</dbReference>
<sequence>MTLFPSPSGRRCPAGADEGASEATCIDFFEVSAKPPESNSSEASPVPSPRPALAARALQGPRASGAQTVPSRPGGRGGFDRTTLDFANDSGILMTTTPFPLEPTAVEAQATIAEEFSFFGDWSERYQYLIDLGRKLPTFPEQWKSEEHRLHGCQSMVWIVPEGNAERLDFHAVSDSAIVSGLIYLALRVYSGRSAQEILATEPDYIAGIGLAKHLSPTRSNGVAAMLAFIRDTARAQQ</sequence>
<dbReference type="PANTHER" id="PTHR43597:SF5">
    <property type="entry name" value="SUFE-LIKE PROTEIN 2, CHLOROPLASTIC"/>
    <property type="match status" value="1"/>
</dbReference>
<dbReference type="AlphaFoldDB" id="B0RS45"/>
<proteinExistence type="inferred from homology"/>
<feature type="domain" description="Fe-S metabolism associated" evidence="3">
    <location>
        <begin position="114"/>
        <end position="231"/>
    </location>
</feature>
<dbReference type="KEGG" id="xca:xcc-b100_1927"/>
<dbReference type="EMBL" id="AM920689">
    <property type="protein sequence ID" value="CAP51280.1"/>
    <property type="molecule type" value="Genomic_DNA"/>
</dbReference>
<evidence type="ECO:0000313" key="5">
    <source>
        <dbReference type="Proteomes" id="UP000001188"/>
    </source>
</evidence>